<dbReference type="OrthoDB" id="597977at2"/>
<sequence>MMENPFAIIEKRIDRIESILLDIQERLDKTDSTQSTGDFLTVDEAAAYLNISKSAIYEKTSSRSIPHIKKGKRLYFVKQELADWVKAARQRTVAEIEAEPASIMVVSKSRRAS</sequence>
<evidence type="ECO:0000313" key="2">
    <source>
        <dbReference type="EMBL" id="SFG86785.1"/>
    </source>
</evidence>
<keyword evidence="3" id="KW-1185">Reference proteome</keyword>
<protein>
    <submittedName>
        <fullName evidence="2">DNA binding domain-containing protein, excisionase family</fullName>
    </submittedName>
</protein>
<dbReference type="EMBL" id="FOOT01000004">
    <property type="protein sequence ID" value="SFG86785.1"/>
    <property type="molecule type" value="Genomic_DNA"/>
</dbReference>
<dbReference type="GO" id="GO:0003677">
    <property type="term" value="F:DNA binding"/>
    <property type="evidence" value="ECO:0007669"/>
    <property type="project" value="InterPro"/>
</dbReference>
<dbReference type="Gene3D" id="3.90.105.50">
    <property type="match status" value="1"/>
</dbReference>
<dbReference type="Proteomes" id="UP000198724">
    <property type="component" value="Unassembled WGS sequence"/>
</dbReference>
<organism evidence="2 3">
    <name type="scientific">Pontibacter chinhatensis</name>
    <dbReference type="NCBI Taxonomy" id="1436961"/>
    <lineage>
        <taxon>Bacteria</taxon>
        <taxon>Pseudomonadati</taxon>
        <taxon>Bacteroidota</taxon>
        <taxon>Cytophagia</taxon>
        <taxon>Cytophagales</taxon>
        <taxon>Hymenobacteraceae</taxon>
        <taxon>Pontibacter</taxon>
    </lineage>
</organism>
<reference evidence="3" key="1">
    <citation type="submission" date="2016-10" db="EMBL/GenBank/DDBJ databases">
        <authorList>
            <person name="Varghese N."/>
            <person name="Submissions S."/>
        </authorList>
    </citation>
    <scope>NUCLEOTIDE SEQUENCE [LARGE SCALE GENOMIC DNA]</scope>
    <source>
        <strain evidence="3">LP51</strain>
    </source>
</reference>
<dbReference type="STRING" id="1436961.SAMN05421739_104129"/>
<gene>
    <name evidence="2" type="ORF">SAMN05421739_104129</name>
</gene>
<proteinExistence type="predicted"/>
<dbReference type="InterPro" id="IPR038148">
    <property type="entry name" value="Tn1545/Tn916_Xis"/>
</dbReference>
<evidence type="ECO:0000313" key="3">
    <source>
        <dbReference type="Proteomes" id="UP000198724"/>
    </source>
</evidence>
<evidence type="ECO:0000259" key="1">
    <source>
        <dbReference type="Pfam" id="PF12728"/>
    </source>
</evidence>
<dbReference type="Pfam" id="PF12728">
    <property type="entry name" value="HTH_17"/>
    <property type="match status" value="1"/>
</dbReference>
<dbReference type="NCBIfam" id="TIGR01764">
    <property type="entry name" value="excise"/>
    <property type="match status" value="1"/>
</dbReference>
<dbReference type="RefSeq" id="WP_092101877.1">
    <property type="nucleotide sequence ID" value="NZ_FOOT01000004.1"/>
</dbReference>
<dbReference type="AlphaFoldDB" id="A0A1I2VBP6"/>
<feature type="domain" description="Helix-turn-helix" evidence="1">
    <location>
        <begin position="39"/>
        <end position="87"/>
    </location>
</feature>
<name>A0A1I2VBP6_9BACT</name>
<dbReference type="InterPro" id="IPR041657">
    <property type="entry name" value="HTH_17"/>
</dbReference>
<dbReference type="InterPro" id="IPR010093">
    <property type="entry name" value="SinI_DNA-bd"/>
</dbReference>
<accession>A0A1I2VBP6</accession>